<dbReference type="Pfam" id="PF23809">
    <property type="entry name" value="Phage_holin_9"/>
    <property type="match status" value="1"/>
</dbReference>
<keyword evidence="1" id="KW-0472">Membrane</keyword>
<dbReference type="RefSeq" id="WP_317541296.1">
    <property type="nucleotide sequence ID" value="NZ_JAWLKB010000004.1"/>
</dbReference>
<dbReference type="Proteomes" id="UP001185927">
    <property type="component" value="Unassembled WGS sequence"/>
</dbReference>
<keyword evidence="1" id="KW-0812">Transmembrane</keyword>
<sequence length="66" mass="6769">MSKIKNWLTPSRRAATYKAATLLGPVLVGYGVLDDSTLSLVLGILSGVLGTGMAALFTNTGRGADS</sequence>
<evidence type="ECO:0008006" key="5">
    <source>
        <dbReference type="Google" id="ProtNLM"/>
    </source>
</evidence>
<keyword evidence="4" id="KW-1185">Reference proteome</keyword>
<feature type="transmembrane region" description="Helical" evidence="1">
    <location>
        <begin position="39"/>
        <end position="58"/>
    </location>
</feature>
<evidence type="ECO:0000313" key="4">
    <source>
        <dbReference type="Proteomes" id="UP001185927"/>
    </source>
</evidence>
<dbReference type="InterPro" id="IPR056390">
    <property type="entry name" value="Holin_phage"/>
</dbReference>
<evidence type="ECO:0000313" key="2">
    <source>
        <dbReference type="EMBL" id="MDV6267086.1"/>
    </source>
</evidence>
<reference evidence="3 4" key="1">
    <citation type="submission" date="2023-10" db="EMBL/GenBank/DDBJ databases">
        <title>Development of a sustainable strategy for remediation of hydrocarbon-contaminated territories based on the waste exchange concept.</title>
        <authorList>
            <person name="Krivoruchko A."/>
        </authorList>
    </citation>
    <scope>NUCLEOTIDE SEQUENCE [LARGE SCALE GENOMIC DNA]</scope>
    <source>
        <strain evidence="3 4">IEGM 1203</strain>
    </source>
</reference>
<name>A0ABU4C410_RHOGO</name>
<protein>
    <recommendedName>
        <fullName evidence="5">Holin</fullName>
    </recommendedName>
</protein>
<accession>A0ABU4C410</accession>
<gene>
    <name evidence="2" type="ORF">R3Q16_10770</name>
    <name evidence="3" type="ORF">R3Q16_31280</name>
</gene>
<evidence type="ECO:0000313" key="3">
    <source>
        <dbReference type="EMBL" id="MDV6271113.1"/>
    </source>
</evidence>
<proteinExistence type="predicted"/>
<feature type="transmembrane region" description="Helical" evidence="1">
    <location>
        <begin position="15"/>
        <end position="33"/>
    </location>
</feature>
<evidence type="ECO:0000256" key="1">
    <source>
        <dbReference type="SAM" id="Phobius"/>
    </source>
</evidence>
<dbReference type="EMBL" id="JAWLKB010000004">
    <property type="protein sequence ID" value="MDV6267086.1"/>
    <property type="molecule type" value="Genomic_DNA"/>
</dbReference>
<dbReference type="EMBL" id="JAWLKB010000031">
    <property type="protein sequence ID" value="MDV6271113.1"/>
    <property type="molecule type" value="Genomic_DNA"/>
</dbReference>
<comment type="caution">
    <text evidence="3">The sequence shown here is derived from an EMBL/GenBank/DDBJ whole genome shotgun (WGS) entry which is preliminary data.</text>
</comment>
<keyword evidence="1" id="KW-1133">Transmembrane helix</keyword>
<organism evidence="3 4">
    <name type="scientific">Rhodococcus globerulus</name>
    <dbReference type="NCBI Taxonomy" id="33008"/>
    <lineage>
        <taxon>Bacteria</taxon>
        <taxon>Bacillati</taxon>
        <taxon>Actinomycetota</taxon>
        <taxon>Actinomycetes</taxon>
        <taxon>Mycobacteriales</taxon>
        <taxon>Nocardiaceae</taxon>
        <taxon>Rhodococcus</taxon>
    </lineage>
</organism>